<dbReference type="EC" id="1.13.11.5" evidence="4"/>
<evidence type="ECO:0000256" key="1">
    <source>
        <dbReference type="ARBA" id="ARBA00001962"/>
    </source>
</evidence>
<keyword evidence="10" id="KW-0585">Phenylalanine catabolism</keyword>
<evidence type="ECO:0000256" key="2">
    <source>
        <dbReference type="ARBA" id="ARBA00004704"/>
    </source>
</evidence>
<keyword evidence="15" id="KW-1185">Reference proteome</keyword>
<comment type="caution">
    <text evidence="14">The sequence shown here is derived from an EMBL/GenBank/DDBJ whole genome shotgun (WGS) entry which is preliminary data.</text>
</comment>
<dbReference type="STRING" id="61395.A0A1Y1VR35"/>
<dbReference type="RefSeq" id="XP_040738969.1">
    <property type="nucleotide sequence ID" value="XM_040885890.1"/>
</dbReference>
<dbReference type="GeneID" id="63802538"/>
<dbReference type="Pfam" id="PF04209">
    <property type="entry name" value="HgmA_C"/>
    <property type="match status" value="1"/>
</dbReference>
<feature type="binding site" evidence="12">
    <location>
        <position position="47"/>
    </location>
    <ligand>
        <name>Fe cation</name>
        <dbReference type="ChEBI" id="CHEBI:24875"/>
    </ligand>
</feature>
<dbReference type="Gene3D" id="2.60.120.10">
    <property type="entry name" value="Jelly Rolls"/>
    <property type="match status" value="1"/>
</dbReference>
<feature type="binding site" evidence="12">
    <location>
        <position position="83"/>
    </location>
    <ligand>
        <name>homogentisate</name>
        <dbReference type="ChEBI" id="CHEBI:16169"/>
    </ligand>
</feature>
<evidence type="ECO:0000256" key="3">
    <source>
        <dbReference type="ARBA" id="ARBA00007757"/>
    </source>
</evidence>
<accession>A0A1Y1VR35</accession>
<keyword evidence="7" id="KW-0223">Dioxygenase</keyword>
<dbReference type="GO" id="GO:0006559">
    <property type="term" value="P:L-phenylalanine catabolic process"/>
    <property type="evidence" value="ECO:0007669"/>
    <property type="project" value="UniProtKB-UniPathway"/>
</dbReference>
<evidence type="ECO:0000256" key="6">
    <source>
        <dbReference type="ARBA" id="ARBA00022878"/>
    </source>
</evidence>
<feature type="binding site" evidence="12">
    <location>
        <position position="62"/>
    </location>
    <ligand>
        <name>homogentisate</name>
        <dbReference type="ChEBI" id="CHEBI:16169"/>
    </ligand>
</feature>
<dbReference type="OrthoDB" id="1689029at2759"/>
<evidence type="ECO:0000313" key="15">
    <source>
        <dbReference type="Proteomes" id="UP000193922"/>
    </source>
</evidence>
<evidence type="ECO:0000256" key="10">
    <source>
        <dbReference type="ARBA" id="ARBA00023232"/>
    </source>
</evidence>
<evidence type="ECO:0000256" key="8">
    <source>
        <dbReference type="ARBA" id="ARBA00023002"/>
    </source>
</evidence>
<dbReference type="GO" id="GO:0005737">
    <property type="term" value="C:cytoplasm"/>
    <property type="evidence" value="ECO:0007669"/>
    <property type="project" value="TreeGrafter"/>
</dbReference>
<sequence>SYDHIDPSIFTVLTCKSAHPGTAVADFVVFPPRFEVQQHTFRPPYFHRNCMSEFMGLIHGEYEAKKGGFLPGGASLHSMMTPHGPDAKTVENATTRDLLPGRVADNTMAFMFESMFQLR</sequence>
<evidence type="ECO:0000259" key="13">
    <source>
        <dbReference type="Pfam" id="PF04209"/>
    </source>
</evidence>
<feature type="binding site" evidence="12">
    <location>
        <position position="83"/>
    </location>
    <ligand>
        <name>Fe cation</name>
        <dbReference type="ChEBI" id="CHEBI:24875"/>
    </ligand>
</feature>
<keyword evidence="5 12" id="KW-0479">Metal-binding</keyword>
<comment type="similarity">
    <text evidence="3">Belongs to the homogentisate dioxygenase family.</text>
</comment>
<dbReference type="AlphaFoldDB" id="A0A1Y1VR35"/>
<evidence type="ECO:0000256" key="12">
    <source>
        <dbReference type="PIRSR" id="PIRSR605708-2"/>
    </source>
</evidence>
<evidence type="ECO:0000256" key="5">
    <source>
        <dbReference type="ARBA" id="ARBA00022723"/>
    </source>
</evidence>
<gene>
    <name evidence="14" type="ORF">DL89DRAFT_263391</name>
</gene>
<dbReference type="Proteomes" id="UP000193922">
    <property type="component" value="Unassembled WGS sequence"/>
</dbReference>
<dbReference type="InterPro" id="IPR005708">
    <property type="entry name" value="Homogentis_dOase"/>
</dbReference>
<protein>
    <recommendedName>
        <fullName evidence="4">homogentisate 1,2-dioxygenase</fullName>
        <ecNumber evidence="4">1.13.11.5</ecNumber>
    </recommendedName>
</protein>
<feature type="binding site" evidence="12">
    <location>
        <position position="53"/>
    </location>
    <ligand>
        <name>Fe cation</name>
        <dbReference type="ChEBI" id="CHEBI:24875"/>
    </ligand>
</feature>
<keyword evidence="8" id="KW-0560">Oxidoreductase</keyword>
<dbReference type="GO" id="GO:0046872">
    <property type="term" value="F:metal ion binding"/>
    <property type="evidence" value="ECO:0007669"/>
    <property type="project" value="UniProtKB-KW"/>
</dbReference>
<organism evidence="14 15">
    <name type="scientific">Linderina pennispora</name>
    <dbReference type="NCBI Taxonomy" id="61395"/>
    <lineage>
        <taxon>Eukaryota</taxon>
        <taxon>Fungi</taxon>
        <taxon>Fungi incertae sedis</taxon>
        <taxon>Zoopagomycota</taxon>
        <taxon>Kickxellomycotina</taxon>
        <taxon>Kickxellomycetes</taxon>
        <taxon>Kickxellales</taxon>
        <taxon>Kickxellaceae</taxon>
        <taxon>Linderina</taxon>
    </lineage>
</organism>
<proteinExistence type="inferred from homology"/>
<keyword evidence="6" id="KW-0828">Tyrosine catabolism</keyword>
<dbReference type="EMBL" id="MCFD01000191">
    <property type="protein sequence ID" value="ORX63515.1"/>
    <property type="molecule type" value="Genomic_DNA"/>
</dbReference>
<comment type="pathway">
    <text evidence="2">Amino-acid degradation; L-phenylalanine degradation; acetoacetate and fumarate from L-phenylalanine: step 4/6.</text>
</comment>
<dbReference type="PANTHER" id="PTHR11056">
    <property type="entry name" value="HOMOGENTISATE 1,2-DIOXYGENASE"/>
    <property type="match status" value="1"/>
</dbReference>
<evidence type="ECO:0000256" key="4">
    <source>
        <dbReference type="ARBA" id="ARBA00013127"/>
    </source>
</evidence>
<feature type="active site" description="Proton acceptor" evidence="11">
    <location>
        <position position="4"/>
    </location>
</feature>
<dbReference type="UniPathway" id="UPA00139">
    <property type="reaction ID" value="UER00339"/>
</dbReference>
<dbReference type="GO" id="GO:0004411">
    <property type="term" value="F:homogentisate 1,2-dioxygenase activity"/>
    <property type="evidence" value="ECO:0007669"/>
    <property type="project" value="UniProtKB-EC"/>
</dbReference>
<keyword evidence="9 12" id="KW-0408">Iron</keyword>
<dbReference type="PANTHER" id="PTHR11056:SF0">
    <property type="entry name" value="HOMOGENTISATE 1,2-DIOXYGENASE"/>
    <property type="match status" value="1"/>
</dbReference>
<comment type="cofactor">
    <cofactor evidence="1 12">
        <name>Fe cation</name>
        <dbReference type="ChEBI" id="CHEBI:24875"/>
    </cofactor>
</comment>
<feature type="non-terminal residue" evidence="14">
    <location>
        <position position="1"/>
    </location>
</feature>
<evidence type="ECO:0000256" key="9">
    <source>
        <dbReference type="ARBA" id="ARBA00023004"/>
    </source>
</evidence>
<dbReference type="InterPro" id="IPR014710">
    <property type="entry name" value="RmlC-like_jellyroll"/>
</dbReference>
<name>A0A1Y1VR35_9FUNG</name>
<dbReference type="GO" id="GO:0006572">
    <property type="term" value="P:L-tyrosine catabolic process"/>
    <property type="evidence" value="ECO:0007669"/>
    <property type="project" value="UniProtKB-KW"/>
</dbReference>
<evidence type="ECO:0000313" key="14">
    <source>
        <dbReference type="EMBL" id="ORX63515.1"/>
    </source>
</evidence>
<dbReference type="SUPFAM" id="SSF51182">
    <property type="entry name" value="RmlC-like cupins"/>
    <property type="match status" value="1"/>
</dbReference>
<evidence type="ECO:0000256" key="7">
    <source>
        <dbReference type="ARBA" id="ARBA00022964"/>
    </source>
</evidence>
<evidence type="ECO:0000256" key="11">
    <source>
        <dbReference type="PIRSR" id="PIRSR605708-1"/>
    </source>
</evidence>
<dbReference type="FunFam" id="2.60.120.10:FF:000034">
    <property type="entry name" value="Homogentisate 1,2-dioxygenase"/>
    <property type="match status" value="1"/>
</dbReference>
<dbReference type="InterPro" id="IPR011051">
    <property type="entry name" value="RmlC_Cupin_sf"/>
</dbReference>
<reference evidence="14 15" key="1">
    <citation type="submission" date="2016-07" db="EMBL/GenBank/DDBJ databases">
        <title>Pervasive Adenine N6-methylation of Active Genes in Fungi.</title>
        <authorList>
            <consortium name="DOE Joint Genome Institute"/>
            <person name="Mondo S.J."/>
            <person name="Dannebaum R.O."/>
            <person name="Kuo R.C."/>
            <person name="Labutti K."/>
            <person name="Haridas S."/>
            <person name="Kuo A."/>
            <person name="Salamov A."/>
            <person name="Ahrendt S.R."/>
            <person name="Lipzen A."/>
            <person name="Sullivan W."/>
            <person name="Andreopoulos W.B."/>
            <person name="Clum A."/>
            <person name="Lindquist E."/>
            <person name="Daum C."/>
            <person name="Ramamoorthy G.K."/>
            <person name="Gryganskyi A."/>
            <person name="Culley D."/>
            <person name="Magnuson J.K."/>
            <person name="James T.Y."/>
            <person name="O'Malley M.A."/>
            <person name="Stajich J.E."/>
            <person name="Spatafora J.W."/>
            <person name="Visel A."/>
            <person name="Grigoriev I.V."/>
        </authorList>
    </citation>
    <scope>NUCLEOTIDE SEQUENCE [LARGE SCALE GENOMIC DNA]</scope>
    <source>
        <strain evidence="14 15">ATCC 12442</strain>
    </source>
</reference>
<feature type="domain" description="Homogentisate 1,2-dioxygenase C-terminal" evidence="13">
    <location>
        <begin position="1"/>
        <end position="118"/>
    </location>
</feature>
<dbReference type="InterPro" id="IPR046451">
    <property type="entry name" value="HgmA_C"/>
</dbReference>